<dbReference type="SUPFAM" id="SSF64268">
    <property type="entry name" value="PX domain"/>
    <property type="match status" value="1"/>
</dbReference>
<reference evidence="3" key="1">
    <citation type="submission" date="2021-02" db="EMBL/GenBank/DDBJ databases">
        <authorList>
            <person name="Nowell W R."/>
        </authorList>
    </citation>
    <scope>NUCLEOTIDE SEQUENCE</scope>
</reference>
<dbReference type="GO" id="GO:0035091">
    <property type="term" value="F:phosphatidylinositol binding"/>
    <property type="evidence" value="ECO:0007669"/>
    <property type="project" value="InterPro"/>
</dbReference>
<dbReference type="AlphaFoldDB" id="A0A8S2XLS3"/>
<dbReference type="EMBL" id="CAJNOK010067169">
    <property type="protein sequence ID" value="CAF1653635.1"/>
    <property type="molecule type" value="Genomic_DNA"/>
</dbReference>
<accession>A0A8S2XLS3</accession>
<dbReference type="CDD" id="cd06093">
    <property type="entry name" value="PX_domain"/>
    <property type="match status" value="1"/>
</dbReference>
<organism evidence="3 4">
    <name type="scientific">Didymodactylos carnosus</name>
    <dbReference type="NCBI Taxonomy" id="1234261"/>
    <lineage>
        <taxon>Eukaryota</taxon>
        <taxon>Metazoa</taxon>
        <taxon>Spiralia</taxon>
        <taxon>Gnathifera</taxon>
        <taxon>Rotifera</taxon>
        <taxon>Eurotatoria</taxon>
        <taxon>Bdelloidea</taxon>
        <taxon>Philodinida</taxon>
        <taxon>Philodinidae</taxon>
        <taxon>Didymodactylos</taxon>
    </lineage>
</organism>
<dbReference type="Gene3D" id="3.30.1520.10">
    <property type="entry name" value="Phox-like domain"/>
    <property type="match status" value="1"/>
</dbReference>
<dbReference type="Pfam" id="PF00787">
    <property type="entry name" value="PX"/>
    <property type="match status" value="1"/>
</dbReference>
<dbReference type="EMBL" id="CAJOBA010096149">
    <property type="protein sequence ID" value="CAF4503848.1"/>
    <property type="molecule type" value="Genomic_DNA"/>
</dbReference>
<name>A0A8S2XLS3_9BILA</name>
<protein>
    <recommendedName>
        <fullName evidence="1">PX domain-containing protein</fullName>
    </recommendedName>
</protein>
<sequence>TQEEGTERPCFPTRSDRAAFIDDNTIRERCQILMEYLNKVLLHPKFRNHPDMLEFFEVSCVSFVRGLSISLKESYLSKRSHDDYRGH</sequence>
<dbReference type="Proteomes" id="UP000677228">
    <property type="component" value="Unassembled WGS sequence"/>
</dbReference>
<evidence type="ECO:0000313" key="2">
    <source>
        <dbReference type="EMBL" id="CAF1653635.1"/>
    </source>
</evidence>
<feature type="domain" description="PX" evidence="1">
    <location>
        <begin position="10"/>
        <end position="58"/>
    </location>
</feature>
<dbReference type="InterPro" id="IPR001683">
    <property type="entry name" value="PX_dom"/>
</dbReference>
<gene>
    <name evidence="2" type="ORF">OVA965_LOCUS44961</name>
    <name evidence="3" type="ORF">TMI583_LOCUS48072</name>
</gene>
<evidence type="ECO:0000313" key="4">
    <source>
        <dbReference type="Proteomes" id="UP000682733"/>
    </source>
</evidence>
<dbReference type="InterPro" id="IPR036871">
    <property type="entry name" value="PX_dom_sf"/>
</dbReference>
<comment type="caution">
    <text evidence="3">The sequence shown here is derived from an EMBL/GenBank/DDBJ whole genome shotgun (WGS) entry which is preliminary data.</text>
</comment>
<evidence type="ECO:0000313" key="3">
    <source>
        <dbReference type="EMBL" id="CAF4503848.1"/>
    </source>
</evidence>
<dbReference type="Proteomes" id="UP000682733">
    <property type="component" value="Unassembled WGS sequence"/>
</dbReference>
<feature type="non-terminal residue" evidence="3">
    <location>
        <position position="1"/>
    </location>
</feature>
<proteinExistence type="predicted"/>
<feature type="non-terminal residue" evidence="3">
    <location>
        <position position="87"/>
    </location>
</feature>
<evidence type="ECO:0000259" key="1">
    <source>
        <dbReference type="Pfam" id="PF00787"/>
    </source>
</evidence>